<reference evidence="1 2" key="1">
    <citation type="journal article" date="2021" name="Appl. Environ. Microbiol.">
        <title>Genetic linkage and physical mapping for an oyster mushroom Pleurotus cornucopiae and QTL analysis for the trait cap color.</title>
        <authorList>
            <person name="Zhang Y."/>
            <person name="Gao W."/>
            <person name="Sonnenberg A."/>
            <person name="Chen Q."/>
            <person name="Zhang J."/>
            <person name="Huang C."/>
        </authorList>
    </citation>
    <scope>NUCLEOTIDE SEQUENCE [LARGE SCALE GENOMIC DNA]</scope>
    <source>
        <strain evidence="1">CCMSSC00406</strain>
    </source>
</reference>
<comment type="caution">
    <text evidence="1">The sequence shown here is derived from an EMBL/GenBank/DDBJ whole genome shotgun (WGS) entry which is preliminary data.</text>
</comment>
<protein>
    <submittedName>
        <fullName evidence="1">Uncharacterized protein</fullName>
    </submittedName>
</protein>
<keyword evidence="2" id="KW-1185">Reference proteome</keyword>
<evidence type="ECO:0000313" key="2">
    <source>
        <dbReference type="Proteomes" id="UP000824881"/>
    </source>
</evidence>
<name>A0ACB7JCM1_PLECO</name>
<gene>
    <name evidence="1" type="ORF">CCMSSC00406_0008668</name>
</gene>
<evidence type="ECO:0000313" key="1">
    <source>
        <dbReference type="EMBL" id="KAG9227846.1"/>
    </source>
</evidence>
<sequence length="1083" mass="124705">MLRAATEQLGKEIGSATTLNDDHIPFLRKRWLEECADIMKGPPDGLPPLRDINHTIPLLDEGKRYNYYLPKCPDSLKSQLSEKITRYTRTGWWETAQVDQAAPMLCVFKKSGMLRTVVDCRKRNENTRKDVTPFPDQDTIRMDVARAKYRSKIDFSDAYEQVRVEPADVWKTAFATIYGTFHSNVMQQGDCNAPSTFQRIMNHIFRDFIGRFVHVYLDDVFVYSNTIGDHERHLKLVFAKIREHQFYLKPEKCELYADKVDCLGHIIDKNGLKPCNDKLQRIREWRTPRTYNDVLQFMGLVQYLAHFIPELAAYAGPLQSMEKNGQPFYWRPLHDKCFTIIKELCCKAPILRPIDPSNSETIWVICDASLSGVGAMYGQGAEWATCRPAGFMSRKFTPAQHHYRVYEREALAIIEALLKWEDKLLGYPITVITDHRALEFFHNIKRPSARQARWMEYLSRFQFNIQYVKGTLNKVADALSRYYAEDSDDEVHDVNEYVNADTRVDPDLEIVPWPRVIESRQHTDVLRAIRIGDRQMNRQREADKIGQAATPAIDERDTHDSDPTVFESTNKGNNLRADLAAHAGFTTSVRMNNATDPLLSKIIDKPTEYPKFKVKDRLVWVHNVGSEYVLCLPSGEFNGVPLRSMAIEQAHEVVGHFGPAKTTEYLRRWYWWPKMTGMVTKFCDTCVVCKRAKGNYQPPAGKLHNLPIPTQPWDSIGMDFVGPFPEVDGKNYLWVVICRLTSMVHLVPVNTRTTASQLSEIYLKEICRLHGLPSTIVSDRDSKFTSKWWRELHRLLGTRLNMSTSFHPQTDGQTERANRSIAQILRSVVKSDQSDWVAKLPMVEFAINSSISSTTGLAPFEANYGYLPTTMKIHRSDFVGAPGVAAFVEKARQNISDVYDAVVERRVFQTYYANTRRRNEPKIGQGDMVYLDTSNLALPKGRAGKLLPKYVGPYKVLKAMPETSNYVLELPDELARRGIHPRFHVSKLRPHVANDDSLFPNRQLTDPYDWGIPDDAEWVVDEIIGHEWNGKRIRFHIKWNMGDTTWEPRSHCDELEALDRYLEYHGVETIESLPRKAKSGKRR</sequence>
<proteinExistence type="predicted"/>
<dbReference type="Proteomes" id="UP000824881">
    <property type="component" value="Unassembled WGS sequence"/>
</dbReference>
<organism evidence="1 2">
    <name type="scientific">Pleurotus cornucopiae</name>
    <name type="common">Cornucopia mushroom</name>
    <dbReference type="NCBI Taxonomy" id="5321"/>
    <lineage>
        <taxon>Eukaryota</taxon>
        <taxon>Fungi</taxon>
        <taxon>Dikarya</taxon>
        <taxon>Basidiomycota</taxon>
        <taxon>Agaricomycotina</taxon>
        <taxon>Agaricomycetes</taxon>
        <taxon>Agaricomycetidae</taxon>
        <taxon>Agaricales</taxon>
        <taxon>Pleurotineae</taxon>
        <taxon>Pleurotaceae</taxon>
        <taxon>Pleurotus</taxon>
    </lineage>
</organism>
<dbReference type="EMBL" id="WQMT02000001">
    <property type="protein sequence ID" value="KAG9227846.1"/>
    <property type="molecule type" value="Genomic_DNA"/>
</dbReference>
<accession>A0ACB7JCM1</accession>